<proteinExistence type="predicted"/>
<name>A0A9Q1FZX0_SYNKA</name>
<dbReference type="AlphaFoldDB" id="A0A9Q1FZX0"/>
<dbReference type="EMBL" id="JAINUF010000003">
    <property type="protein sequence ID" value="KAJ8370363.1"/>
    <property type="molecule type" value="Genomic_DNA"/>
</dbReference>
<accession>A0A9Q1FZX0</accession>
<dbReference type="Proteomes" id="UP001152622">
    <property type="component" value="Chromosome 3"/>
</dbReference>
<organism evidence="1 2">
    <name type="scientific">Synaphobranchus kaupii</name>
    <name type="common">Kaup's arrowtooth eel</name>
    <dbReference type="NCBI Taxonomy" id="118154"/>
    <lineage>
        <taxon>Eukaryota</taxon>
        <taxon>Metazoa</taxon>
        <taxon>Chordata</taxon>
        <taxon>Craniata</taxon>
        <taxon>Vertebrata</taxon>
        <taxon>Euteleostomi</taxon>
        <taxon>Actinopterygii</taxon>
        <taxon>Neopterygii</taxon>
        <taxon>Teleostei</taxon>
        <taxon>Anguilliformes</taxon>
        <taxon>Synaphobranchidae</taxon>
        <taxon>Synaphobranchus</taxon>
    </lineage>
</organism>
<sequence>MQVLPQPLRRTAPDVFRFVLVEHLDKFGVQGVPSPHSRAFLRPILEGASYSGVGRLPMNGSRPWNIVSRIPDTLPDGHRTGEEAEHEISVMVVTDCSTADTACSVEDAGFSHEEAGAGWRGQVVARDWRLPEITWLRRS</sequence>
<protein>
    <submittedName>
        <fullName evidence="1">Uncharacterized protein</fullName>
    </submittedName>
</protein>
<evidence type="ECO:0000313" key="1">
    <source>
        <dbReference type="EMBL" id="KAJ8370363.1"/>
    </source>
</evidence>
<comment type="caution">
    <text evidence="1">The sequence shown here is derived from an EMBL/GenBank/DDBJ whole genome shotgun (WGS) entry which is preliminary data.</text>
</comment>
<keyword evidence="2" id="KW-1185">Reference proteome</keyword>
<gene>
    <name evidence="1" type="ORF">SKAU_G00103910</name>
</gene>
<reference evidence="1" key="1">
    <citation type="journal article" date="2023" name="Science">
        <title>Genome structures resolve the early diversification of teleost fishes.</title>
        <authorList>
            <person name="Parey E."/>
            <person name="Louis A."/>
            <person name="Montfort J."/>
            <person name="Bouchez O."/>
            <person name="Roques C."/>
            <person name="Iampietro C."/>
            <person name="Lluch J."/>
            <person name="Castinel A."/>
            <person name="Donnadieu C."/>
            <person name="Desvignes T."/>
            <person name="Floi Bucao C."/>
            <person name="Jouanno E."/>
            <person name="Wen M."/>
            <person name="Mejri S."/>
            <person name="Dirks R."/>
            <person name="Jansen H."/>
            <person name="Henkel C."/>
            <person name="Chen W.J."/>
            <person name="Zahm M."/>
            <person name="Cabau C."/>
            <person name="Klopp C."/>
            <person name="Thompson A.W."/>
            <person name="Robinson-Rechavi M."/>
            <person name="Braasch I."/>
            <person name="Lecointre G."/>
            <person name="Bobe J."/>
            <person name="Postlethwait J.H."/>
            <person name="Berthelot C."/>
            <person name="Roest Crollius H."/>
            <person name="Guiguen Y."/>
        </authorList>
    </citation>
    <scope>NUCLEOTIDE SEQUENCE</scope>
    <source>
        <strain evidence="1">WJC10195</strain>
    </source>
</reference>
<evidence type="ECO:0000313" key="2">
    <source>
        <dbReference type="Proteomes" id="UP001152622"/>
    </source>
</evidence>